<dbReference type="STRING" id="204536.SULAZ_1139"/>
<dbReference type="InterPro" id="IPR029069">
    <property type="entry name" value="HotDog_dom_sf"/>
</dbReference>
<proteinExistence type="inferred from homology"/>
<dbReference type="GO" id="GO:0047617">
    <property type="term" value="F:fatty acyl-CoA hydrolase activity"/>
    <property type="evidence" value="ECO:0007669"/>
    <property type="project" value="TreeGrafter"/>
</dbReference>
<sequence>MILNYIRKINFYETDAQGVVHHSNYPRYFEEARGFYLEHIGLPYPKLREELKIDVVLLSLNVEYLKPVKFGDVINIKFSLSESDNYFFKFNYQVYVNDTLCAKGQTKHCCINRDSRKVIKIPRELKQKMR</sequence>
<evidence type="ECO:0000256" key="2">
    <source>
        <dbReference type="ARBA" id="ARBA00022801"/>
    </source>
</evidence>
<dbReference type="SUPFAM" id="SSF54637">
    <property type="entry name" value="Thioesterase/thiol ester dehydrase-isomerase"/>
    <property type="match status" value="1"/>
</dbReference>
<evidence type="ECO:0000256" key="1">
    <source>
        <dbReference type="ARBA" id="ARBA00005953"/>
    </source>
</evidence>
<evidence type="ECO:0000313" key="3">
    <source>
        <dbReference type="EMBL" id="ACN99006.1"/>
    </source>
</evidence>
<dbReference type="OrthoDB" id="9800856at2"/>
<dbReference type="InterPro" id="IPR006684">
    <property type="entry name" value="YbgC/YbaW"/>
</dbReference>
<comment type="similarity">
    <text evidence="1">Belongs to the 4-hydroxybenzoyl-CoA thioesterase family.</text>
</comment>
<dbReference type="Pfam" id="PF13279">
    <property type="entry name" value="4HBT_2"/>
    <property type="match status" value="1"/>
</dbReference>
<dbReference type="PIRSF" id="PIRSF003230">
    <property type="entry name" value="YbgC"/>
    <property type="match status" value="1"/>
</dbReference>
<keyword evidence="2" id="KW-0378">Hydrolase</keyword>
<accession>C1DVH3</accession>
<reference evidence="3 4" key="1">
    <citation type="journal article" date="2009" name="J. Bacteriol.">
        <title>Complete and draft genome sequences of six members of the Aquificales.</title>
        <authorList>
            <person name="Reysenbach A.L."/>
            <person name="Hamamura N."/>
            <person name="Podar M."/>
            <person name="Griffiths E."/>
            <person name="Ferreira S."/>
            <person name="Hochstein R."/>
            <person name="Heidelberg J."/>
            <person name="Johnson J."/>
            <person name="Mead D."/>
            <person name="Pohorille A."/>
            <person name="Sarmiento M."/>
            <person name="Schweighofer K."/>
            <person name="Seshadri R."/>
            <person name="Voytek M.A."/>
        </authorList>
    </citation>
    <scope>NUCLEOTIDE SEQUENCE [LARGE SCALE GENOMIC DNA]</scope>
    <source>
        <strain evidence="4">Az-Fu1 / DSM 15241 / OCM 825</strain>
    </source>
</reference>
<dbReference type="RefSeq" id="WP_012674326.1">
    <property type="nucleotide sequence ID" value="NC_012438.1"/>
</dbReference>
<dbReference type="EMBL" id="CP001229">
    <property type="protein sequence ID" value="ACN99006.1"/>
    <property type="molecule type" value="Genomic_DNA"/>
</dbReference>
<dbReference type="InterPro" id="IPR050563">
    <property type="entry name" value="4-hydroxybenzoyl-CoA_TE"/>
</dbReference>
<keyword evidence="4" id="KW-1185">Reference proteome</keyword>
<dbReference type="Proteomes" id="UP000001369">
    <property type="component" value="Chromosome"/>
</dbReference>
<dbReference type="eggNOG" id="COG0824">
    <property type="taxonomic scope" value="Bacteria"/>
</dbReference>
<dbReference type="Gene3D" id="3.10.129.10">
    <property type="entry name" value="Hotdog Thioesterase"/>
    <property type="match status" value="1"/>
</dbReference>
<organism evidence="3 4">
    <name type="scientific">Sulfurihydrogenibium azorense (strain DSM 15241 / OCM 825 / Az-Fu1)</name>
    <dbReference type="NCBI Taxonomy" id="204536"/>
    <lineage>
        <taxon>Bacteria</taxon>
        <taxon>Pseudomonadati</taxon>
        <taxon>Aquificota</taxon>
        <taxon>Aquificia</taxon>
        <taxon>Aquificales</taxon>
        <taxon>Hydrogenothermaceae</taxon>
        <taxon>Sulfurihydrogenibium</taxon>
    </lineage>
</organism>
<dbReference type="PANTHER" id="PTHR31793">
    <property type="entry name" value="4-HYDROXYBENZOYL-COA THIOESTERASE FAMILY MEMBER"/>
    <property type="match status" value="1"/>
</dbReference>
<dbReference type="AlphaFoldDB" id="C1DVH3"/>
<dbReference type="NCBIfam" id="TIGR00051">
    <property type="entry name" value="YbgC/FadM family acyl-CoA thioesterase"/>
    <property type="match status" value="1"/>
</dbReference>
<gene>
    <name evidence="3" type="ordered locus">SULAZ_1139</name>
</gene>
<name>C1DVH3_SULAA</name>
<protein>
    <submittedName>
        <fullName evidence="3">Thioesterase superfamily protein</fullName>
    </submittedName>
</protein>
<evidence type="ECO:0000313" key="4">
    <source>
        <dbReference type="Proteomes" id="UP000001369"/>
    </source>
</evidence>
<dbReference type="KEGG" id="saf:SULAZ_1139"/>
<dbReference type="HOGENOM" id="CLU_101141_3_2_0"/>
<dbReference type="CDD" id="cd00586">
    <property type="entry name" value="4HBT"/>
    <property type="match status" value="1"/>
</dbReference>
<dbReference type="PANTHER" id="PTHR31793:SF27">
    <property type="entry name" value="NOVEL THIOESTERASE SUPERFAMILY DOMAIN AND SAPOSIN A-TYPE DOMAIN CONTAINING PROTEIN (0610012H03RIK)"/>
    <property type="match status" value="1"/>
</dbReference>